<gene>
    <name evidence="1" type="ORF">rsdtw13_42570</name>
</gene>
<evidence type="ECO:0000313" key="2">
    <source>
        <dbReference type="Proteomes" id="UP001058074"/>
    </source>
</evidence>
<keyword evidence="2" id="KW-1185">Reference proteome</keyword>
<name>A0ACB5RIT5_9CLOT</name>
<sequence>MKTIAIFNQKGGCSKTSTCSNLAAALSLKNKKVLLVDCDPQSNLTSSVGIDDETLESTIYTLLTSRDISYESINKVILPTTYKNLSIIPSDITLSDAEISLSNTMSRETILKRILAKVKDEYDFILLDCPPSLGLLSLNALCAADDIIIPVSPDFFSLKGIKHLLSTIDAVQSTINPDLKILGVLLTKYDSRKNLAKNIQEILRENFGDSVFNTLIRIDSQIEYSQDNMTPVVFYNHKAKSSEDYTNLAAEVLKNVK</sequence>
<accession>A0ACB5RIT5</accession>
<proteinExistence type="predicted"/>
<dbReference type="EMBL" id="BROD01000002">
    <property type="protein sequence ID" value="GKX68999.1"/>
    <property type="molecule type" value="Genomic_DNA"/>
</dbReference>
<protein>
    <submittedName>
        <fullName evidence="1">Sporulation initiation inhibitor Soj</fullName>
    </submittedName>
</protein>
<dbReference type="Proteomes" id="UP001058074">
    <property type="component" value="Unassembled WGS sequence"/>
</dbReference>
<comment type="caution">
    <text evidence="1">The sequence shown here is derived from an EMBL/GenBank/DDBJ whole genome shotgun (WGS) entry which is preliminary data.</text>
</comment>
<organism evidence="1 2">
    <name type="scientific">Inconstantimicrobium mannanitabidum</name>
    <dbReference type="NCBI Taxonomy" id="1604901"/>
    <lineage>
        <taxon>Bacteria</taxon>
        <taxon>Bacillati</taxon>
        <taxon>Bacillota</taxon>
        <taxon>Clostridia</taxon>
        <taxon>Eubacteriales</taxon>
        <taxon>Clostridiaceae</taxon>
        <taxon>Inconstantimicrobium</taxon>
    </lineage>
</organism>
<reference evidence="1" key="1">
    <citation type="journal article" date="2025" name="Int. J. Syst. Evol. Microbiol.">
        <title>Inconstantimicrobium mannanitabidum sp. nov., a novel member of the family Clostridiaceae isolated from anoxic soil under the treatment of reductive soil disinfestation.</title>
        <authorList>
            <person name="Ueki A."/>
            <person name="Tonouchi A."/>
            <person name="Honma S."/>
            <person name="Kaku N."/>
            <person name="Ueki K."/>
        </authorList>
    </citation>
    <scope>NUCLEOTIDE SEQUENCE</scope>
    <source>
        <strain evidence="1">TW13</strain>
    </source>
</reference>
<evidence type="ECO:0000313" key="1">
    <source>
        <dbReference type="EMBL" id="GKX68999.1"/>
    </source>
</evidence>